<dbReference type="Proteomes" id="UP000218209">
    <property type="component" value="Unassembled WGS sequence"/>
</dbReference>
<organism evidence="1 2">
    <name type="scientific">Porphyra umbilicalis</name>
    <name type="common">Purple laver</name>
    <name type="synonym">Red alga</name>
    <dbReference type="NCBI Taxonomy" id="2786"/>
    <lineage>
        <taxon>Eukaryota</taxon>
        <taxon>Rhodophyta</taxon>
        <taxon>Bangiophyceae</taxon>
        <taxon>Bangiales</taxon>
        <taxon>Bangiaceae</taxon>
        <taxon>Porphyra</taxon>
    </lineage>
</organism>
<dbReference type="AlphaFoldDB" id="A0A1X6NHZ9"/>
<gene>
    <name evidence="1" type="ORF">BU14_3146s0001</name>
</gene>
<evidence type="ECO:0000313" key="1">
    <source>
        <dbReference type="EMBL" id="OSX68247.1"/>
    </source>
</evidence>
<reference evidence="1 2" key="1">
    <citation type="submission" date="2017-03" db="EMBL/GenBank/DDBJ databases">
        <title>WGS assembly of Porphyra umbilicalis.</title>
        <authorList>
            <person name="Brawley S.H."/>
            <person name="Blouin N.A."/>
            <person name="Ficko-Blean E."/>
            <person name="Wheeler G.L."/>
            <person name="Lohr M."/>
            <person name="Goodson H.V."/>
            <person name="Jenkins J.W."/>
            <person name="Blaby-Haas C.E."/>
            <person name="Helliwell K.E."/>
            <person name="Chan C."/>
            <person name="Marriage T."/>
            <person name="Bhattacharya D."/>
            <person name="Klein A.S."/>
            <person name="Badis Y."/>
            <person name="Brodie J."/>
            <person name="Cao Y."/>
            <person name="Collen J."/>
            <person name="Dittami S.M."/>
            <person name="Gachon C.M."/>
            <person name="Green B.R."/>
            <person name="Karpowicz S."/>
            <person name="Kim J.W."/>
            <person name="Kudahl U."/>
            <person name="Lin S."/>
            <person name="Michel G."/>
            <person name="Mittag M."/>
            <person name="Olson B.J."/>
            <person name="Pangilinan J."/>
            <person name="Peng Y."/>
            <person name="Qiu H."/>
            <person name="Shu S."/>
            <person name="Singer J.T."/>
            <person name="Smith A.G."/>
            <person name="Sprecher B.N."/>
            <person name="Wagner V."/>
            <person name="Wang W."/>
            <person name="Wang Z.-Y."/>
            <person name="Yan J."/>
            <person name="Yarish C."/>
            <person name="Zoeuner-Riek S."/>
            <person name="Zhuang Y."/>
            <person name="Zou Y."/>
            <person name="Lindquist E.A."/>
            <person name="Grimwood J."/>
            <person name="Barry K."/>
            <person name="Rokhsar D.S."/>
            <person name="Schmutz J."/>
            <person name="Stiller J.W."/>
            <person name="Grossman A.R."/>
            <person name="Prochnik S.E."/>
        </authorList>
    </citation>
    <scope>NUCLEOTIDE SEQUENCE [LARGE SCALE GENOMIC DNA]</scope>
    <source>
        <strain evidence="1">4086291</strain>
    </source>
</reference>
<proteinExistence type="predicted"/>
<protein>
    <submittedName>
        <fullName evidence="1">Uncharacterized protein</fullName>
    </submittedName>
</protein>
<sequence length="96" mass="10609">MCPLRTAVRPPDGREQQRPLLAVPVGSSPLRHRPARGLGGREAALFLALRCPSGRRFASTHAVVVCSPHPHHHRHRELCSCLLHHTPPRRSPSFPG</sequence>
<evidence type="ECO:0000313" key="2">
    <source>
        <dbReference type="Proteomes" id="UP000218209"/>
    </source>
</evidence>
<keyword evidence="2" id="KW-1185">Reference proteome</keyword>
<dbReference type="EMBL" id="KV920844">
    <property type="protein sequence ID" value="OSX68247.1"/>
    <property type="molecule type" value="Genomic_DNA"/>
</dbReference>
<name>A0A1X6NHZ9_PORUM</name>
<accession>A0A1X6NHZ9</accession>